<evidence type="ECO:0000313" key="2">
    <source>
        <dbReference type="EMBL" id="ASU33178.1"/>
    </source>
</evidence>
<dbReference type="KEGG" id="muc:MuYL_1280"/>
<dbReference type="RefSeq" id="WP_094569672.1">
    <property type="nucleotide sequence ID" value="NZ_CP022743.1"/>
</dbReference>
<dbReference type="Proteomes" id="UP000215002">
    <property type="component" value="Chromosome"/>
</dbReference>
<keyword evidence="3" id="KW-1185">Reference proteome</keyword>
<evidence type="ECO:0000256" key="1">
    <source>
        <dbReference type="SAM" id="SignalP"/>
    </source>
</evidence>
<proteinExistence type="predicted"/>
<dbReference type="Gene3D" id="2.40.160.10">
    <property type="entry name" value="Porin"/>
    <property type="match status" value="1"/>
</dbReference>
<gene>
    <name evidence="2" type="ORF">MuYL_1280</name>
</gene>
<evidence type="ECO:0000313" key="3">
    <source>
        <dbReference type="Proteomes" id="UP000215002"/>
    </source>
</evidence>
<organism evidence="2 3">
    <name type="scientific">Mucilaginibacter xinganensis</name>
    <dbReference type="NCBI Taxonomy" id="1234841"/>
    <lineage>
        <taxon>Bacteria</taxon>
        <taxon>Pseudomonadati</taxon>
        <taxon>Bacteroidota</taxon>
        <taxon>Sphingobacteriia</taxon>
        <taxon>Sphingobacteriales</taxon>
        <taxon>Sphingobacteriaceae</taxon>
        <taxon>Mucilaginibacter</taxon>
    </lineage>
</organism>
<dbReference type="EMBL" id="CP022743">
    <property type="protein sequence ID" value="ASU33178.1"/>
    <property type="molecule type" value="Genomic_DNA"/>
</dbReference>
<evidence type="ECO:0008006" key="4">
    <source>
        <dbReference type="Google" id="ProtNLM"/>
    </source>
</evidence>
<dbReference type="AlphaFoldDB" id="A0A223NU66"/>
<feature type="chain" id="PRO_5012510812" description="Porin" evidence="1">
    <location>
        <begin position="27"/>
        <end position="458"/>
    </location>
</feature>
<dbReference type="SUPFAM" id="SSF56935">
    <property type="entry name" value="Porins"/>
    <property type="match status" value="1"/>
</dbReference>
<name>A0A223NU66_9SPHI</name>
<dbReference type="OrthoDB" id="1523161at2"/>
<keyword evidence="1" id="KW-0732">Signal</keyword>
<feature type="signal peptide" evidence="1">
    <location>
        <begin position="1"/>
        <end position="26"/>
    </location>
</feature>
<protein>
    <recommendedName>
        <fullName evidence="4">Porin</fullName>
    </recommendedName>
</protein>
<dbReference type="InterPro" id="IPR023614">
    <property type="entry name" value="Porin_dom_sf"/>
</dbReference>
<reference evidence="2 3" key="1">
    <citation type="submission" date="2017-08" db="EMBL/GenBank/DDBJ databases">
        <title>Complete genome sequence of Mucilaginibacter sp. strain BJC16-A31.</title>
        <authorList>
            <consortium name="Henan University of Science and Technology"/>
            <person name="You X."/>
        </authorList>
    </citation>
    <scope>NUCLEOTIDE SEQUENCE [LARGE SCALE GENOMIC DNA]</scope>
    <source>
        <strain evidence="2 3">BJC16-A31</strain>
    </source>
</reference>
<accession>A0A223NU66</accession>
<sequence length="458" mass="50858">MKKTITKLFSTALLIAITLTGLAVNAQTTSLVDANAPVAKTNTTQAATTQAEAKAETKAAADTKAEAKAPVKAAEDTSFKPVRRLWGYAFGDLYYKSHGDALNRGGSNQYTGIAQNRNGFQMRRIYLGYDYDINKKFSAEVLLAAEDNETSSIINGSTSTTTGDLLADNKLTFYIKLMNLRIHDLWKGTDLVIGQVSTPAFPLLSEKVWGYRSIERTVADIRRTPSFDLGATLQGSFDPATKNFGYDVMVGNGTSAKPETDIYKWFYGDIWAKFFDKKLVFDLYADYEQLSPNVGATPMVSRNMLKGYIAYTTPEFTFGVEAFTNKLKNGAAVTNASVVHFEDQTAQAISLYAHGRLIKDPNSKGDLLGFFARFDTYNPDTKFNLNNGTYKGQVGNYDPNTKEQFITAGLDYQPTKNIHFMPNIWYNSYKSQNTTLTGTALKDHDVVYRATFYFTFGK</sequence>